<evidence type="ECO:0000259" key="11">
    <source>
        <dbReference type="PROSITE" id="PS50110"/>
    </source>
</evidence>
<proteinExistence type="inferred from homology"/>
<keyword evidence="3" id="KW-0902">Two-component regulatory system</keyword>
<gene>
    <name evidence="13" type="ORF">BRARA_B03680</name>
</gene>
<reference evidence="15" key="1">
    <citation type="journal article" date="2011" name="Nat. Genet.">
        <title>The genome of the mesopolyploid crop species Brassica rapa.</title>
        <authorList>
            <consortium name="Brassica rapa Genome Sequencing Project Consortium"/>
            <person name="Wang X."/>
            <person name="Wang H."/>
            <person name="Wang J."/>
            <person name="Sun R."/>
            <person name="Wu J."/>
            <person name="Liu S."/>
            <person name="Bai Y."/>
            <person name="Mun J.H."/>
            <person name="Bancroft I."/>
            <person name="Cheng F."/>
            <person name="Huang S."/>
            <person name="Li X."/>
            <person name="Hua W."/>
            <person name="Wang J."/>
            <person name="Wang X."/>
            <person name="Freeling M."/>
            <person name="Pires J.C."/>
            <person name="Paterson A.H."/>
            <person name="Chalhoub B."/>
            <person name="Wang B."/>
            <person name="Hayward A."/>
            <person name="Sharpe A.G."/>
            <person name="Park B.S."/>
            <person name="Weisshaar B."/>
            <person name="Liu B."/>
            <person name="Li B."/>
            <person name="Liu B."/>
            <person name="Tong C."/>
            <person name="Song C."/>
            <person name="Duran C."/>
            <person name="Peng C."/>
            <person name="Geng C."/>
            <person name="Koh C."/>
            <person name="Lin C."/>
            <person name="Edwards D."/>
            <person name="Mu D."/>
            <person name="Shen D."/>
            <person name="Soumpourou E."/>
            <person name="Li F."/>
            <person name="Fraser F."/>
            <person name="Conant G."/>
            <person name="Lassalle G."/>
            <person name="King G.J."/>
            <person name="Bonnema G."/>
            <person name="Tang H."/>
            <person name="Wang H."/>
            <person name="Belcram H."/>
            <person name="Zhou H."/>
            <person name="Hirakawa H."/>
            <person name="Abe H."/>
            <person name="Guo H."/>
            <person name="Wang H."/>
            <person name="Jin H."/>
            <person name="Parkin I.A."/>
            <person name="Batley J."/>
            <person name="Kim J.S."/>
            <person name="Just J."/>
            <person name="Li J."/>
            <person name="Xu J."/>
            <person name="Deng J."/>
            <person name="Kim J.A."/>
            <person name="Li J."/>
            <person name="Yu J."/>
            <person name="Meng J."/>
            <person name="Wang J."/>
            <person name="Min J."/>
            <person name="Poulain J."/>
            <person name="Wang J."/>
            <person name="Hatakeyama K."/>
            <person name="Wu K."/>
            <person name="Wang L."/>
            <person name="Fang L."/>
            <person name="Trick M."/>
            <person name="Links M.G."/>
            <person name="Zhao M."/>
            <person name="Jin M."/>
            <person name="Ramchiary N."/>
            <person name="Drou N."/>
            <person name="Berkman P.J."/>
            <person name="Cai Q."/>
            <person name="Huang Q."/>
            <person name="Li R."/>
            <person name="Tabata S."/>
            <person name="Cheng S."/>
            <person name="Zhang S."/>
            <person name="Zhang S."/>
            <person name="Huang S."/>
            <person name="Sato S."/>
            <person name="Sun S."/>
            <person name="Kwon S.J."/>
            <person name="Choi S.R."/>
            <person name="Lee T.H."/>
            <person name="Fan W."/>
            <person name="Zhao X."/>
            <person name="Tan X."/>
            <person name="Xu X."/>
            <person name="Wang Y."/>
            <person name="Qiu Y."/>
            <person name="Yin Y."/>
            <person name="Li Y."/>
            <person name="Du Y."/>
            <person name="Liao Y."/>
            <person name="Lim Y."/>
            <person name="Narusaka Y."/>
            <person name="Wang Y."/>
            <person name="Wang Z."/>
            <person name="Li Z."/>
            <person name="Wang Z."/>
            <person name="Xiong Z."/>
            <person name="Zhang Z."/>
        </authorList>
    </citation>
    <scope>NUCLEOTIDE SEQUENCE [LARGE SCALE GENOMIC DNA]</scope>
    <source>
        <strain evidence="15">cv. Chiifu-401-42</strain>
    </source>
</reference>
<comment type="caution">
    <text evidence="8">Lacks conserved residue(s) required for the propagation of feature annotation.</text>
</comment>
<feature type="domain" description="CCT" evidence="12">
    <location>
        <begin position="454"/>
        <end position="496"/>
    </location>
</feature>
<comment type="subcellular location">
    <subcellularLocation>
        <location evidence="1 9">Nucleus</location>
    </subcellularLocation>
</comment>
<dbReference type="GO" id="GO:0000160">
    <property type="term" value="P:phosphorelay signal transduction system"/>
    <property type="evidence" value="ECO:0007669"/>
    <property type="project" value="UniProtKB-KW"/>
</dbReference>
<feature type="region of interest" description="Disordered" evidence="10">
    <location>
        <begin position="15"/>
        <end position="35"/>
    </location>
</feature>
<feature type="region of interest" description="Disordered" evidence="10">
    <location>
        <begin position="180"/>
        <end position="243"/>
    </location>
</feature>
<dbReference type="InterPro" id="IPR045279">
    <property type="entry name" value="ARR-like"/>
</dbReference>
<evidence type="ECO:0000256" key="7">
    <source>
        <dbReference type="ARBA" id="ARBA00023242"/>
    </source>
</evidence>
<dbReference type="EnsemblPlants" id="Bra029407.1">
    <property type="protein sequence ID" value="Bra029407.1-P"/>
    <property type="gene ID" value="Bra029407"/>
</dbReference>
<dbReference type="PANTHER" id="PTHR43874">
    <property type="entry name" value="TWO-COMPONENT RESPONSE REGULATOR"/>
    <property type="match status" value="1"/>
</dbReference>
<evidence type="ECO:0000256" key="1">
    <source>
        <dbReference type="ARBA" id="ARBA00004123"/>
    </source>
</evidence>
<keyword evidence="6" id="KW-0804">Transcription</keyword>
<feature type="compositionally biased region" description="Polar residues" evidence="10">
    <location>
        <begin position="198"/>
        <end position="208"/>
    </location>
</feature>
<evidence type="ECO:0000256" key="2">
    <source>
        <dbReference type="ARBA" id="ARBA00010330"/>
    </source>
</evidence>
<feature type="region of interest" description="Disordered" evidence="10">
    <location>
        <begin position="329"/>
        <end position="353"/>
    </location>
</feature>
<evidence type="ECO:0000256" key="9">
    <source>
        <dbReference type="PROSITE-ProRule" id="PRU00357"/>
    </source>
</evidence>
<organism evidence="14 15">
    <name type="scientific">Brassica campestris</name>
    <name type="common">Field mustard</name>
    <dbReference type="NCBI Taxonomy" id="3711"/>
    <lineage>
        <taxon>Eukaryota</taxon>
        <taxon>Viridiplantae</taxon>
        <taxon>Streptophyta</taxon>
        <taxon>Embryophyta</taxon>
        <taxon>Tracheophyta</taxon>
        <taxon>Spermatophyta</taxon>
        <taxon>Magnoliopsida</taxon>
        <taxon>eudicotyledons</taxon>
        <taxon>Gunneridae</taxon>
        <taxon>Pentapetalae</taxon>
        <taxon>rosids</taxon>
        <taxon>malvids</taxon>
        <taxon>Brassicales</taxon>
        <taxon>Brassicaceae</taxon>
        <taxon>Brassiceae</taxon>
        <taxon>Brassica</taxon>
    </lineage>
</organism>
<dbReference type="InterPro" id="IPR010402">
    <property type="entry name" value="CCT_domain"/>
</dbReference>
<reference evidence="13 16" key="3">
    <citation type="submission" date="2018-06" db="EMBL/GenBank/DDBJ databases">
        <title>WGS assembly of Brassica rapa FPsc.</title>
        <authorList>
            <person name="Bowman J."/>
            <person name="Kohchi T."/>
            <person name="Yamato K."/>
            <person name="Jenkins J."/>
            <person name="Shu S."/>
            <person name="Ishizaki K."/>
            <person name="Yamaoka S."/>
            <person name="Nishihama R."/>
            <person name="Nakamura Y."/>
            <person name="Berger F."/>
            <person name="Adam C."/>
            <person name="Aki S."/>
            <person name="Althoff F."/>
            <person name="Araki T."/>
            <person name="Arteaga-Vazquez M."/>
            <person name="Balasubrmanian S."/>
            <person name="Bauer D."/>
            <person name="Boehm C."/>
            <person name="Briginshaw L."/>
            <person name="Caballero-Perez J."/>
            <person name="Catarino B."/>
            <person name="Chen F."/>
            <person name="Chiyoda S."/>
            <person name="Chovatia M."/>
            <person name="Davies K."/>
            <person name="Delmans M."/>
            <person name="Demura T."/>
            <person name="Dierschke T."/>
            <person name="Dolan L."/>
            <person name="Dorantes-Acosta A."/>
            <person name="Eklund D."/>
            <person name="Florent S."/>
            <person name="Flores-Sandoval E."/>
            <person name="Fujiyama A."/>
            <person name="Fukuzawa H."/>
            <person name="Galik B."/>
            <person name="Grimanelli D."/>
            <person name="Grimwood J."/>
            <person name="Grossniklaus U."/>
            <person name="Hamada T."/>
            <person name="Haseloff J."/>
            <person name="Hetherington A."/>
            <person name="Higo A."/>
            <person name="Hirakawa Y."/>
            <person name="Hundley H."/>
            <person name="Ikeda Y."/>
            <person name="Inoue K."/>
            <person name="Inoue S."/>
            <person name="Ishida S."/>
            <person name="Jia Q."/>
            <person name="Kakita M."/>
            <person name="Kanazawa T."/>
            <person name="Kawai Y."/>
            <person name="Kawashima T."/>
            <person name="Kennedy M."/>
            <person name="Kinose K."/>
            <person name="Kinoshita T."/>
            <person name="Kohara Y."/>
            <person name="Koide E."/>
            <person name="Komatsu K."/>
            <person name="Kopischke S."/>
            <person name="Kubo M."/>
            <person name="Kyozuka J."/>
            <person name="Lagercrantz U."/>
            <person name="Lin S."/>
            <person name="Lindquist E."/>
            <person name="Lipzen A."/>
            <person name="Lu C."/>
            <person name="Luna E."/>
            <person name="Martienssen R."/>
            <person name="Minamino N."/>
            <person name="Mizutani M."/>
            <person name="Mizutani M."/>
            <person name="Mochizuki N."/>
            <person name="Monte I."/>
            <person name="Mosher R."/>
            <person name="Nagasaki H."/>
            <person name="Nakagami H."/>
            <person name="Naramoto S."/>
            <person name="Nishitani K."/>
            <person name="Ohtani M."/>
            <person name="Okamoto T."/>
            <person name="Okumura M."/>
            <person name="Phillips J."/>
            <person name="Pollak B."/>
            <person name="Reinders A."/>
            <person name="Roevekamp M."/>
            <person name="Sano R."/>
            <person name="Sawa S."/>
            <person name="Schmid M."/>
            <person name="Shirakawa M."/>
            <person name="Solano R."/>
            <person name="Spunde A."/>
            <person name="Suetsugu N."/>
            <person name="Sugano S."/>
            <person name="Sugiyama A."/>
            <person name="Sun R."/>
            <person name="Suzuki Y."/>
            <person name="Takenaka M."/>
            <person name="Takezawa D."/>
            <person name="Tomogane H."/>
            <person name="Tsuzuki M."/>
            <person name="Ueda T."/>
            <person name="Umeda M."/>
            <person name="Ward J."/>
            <person name="Watanabe Y."/>
            <person name="Yazaki K."/>
            <person name="Yokoyama R."/>
            <person name="Yoshitake Y."/>
            <person name="Yotsui I."/>
            <person name="Zachgo S."/>
            <person name="Schmutz J."/>
        </authorList>
    </citation>
    <scope>NUCLEOTIDE SEQUENCE [LARGE SCALE GENOMIC DNA]</scope>
    <source>
        <strain evidence="16">cv. B-3</strain>
    </source>
</reference>
<evidence type="ECO:0000313" key="15">
    <source>
        <dbReference type="Proteomes" id="UP000011750"/>
    </source>
</evidence>
<dbReference type="SMR" id="M4EKU0"/>
<dbReference type="HOGENOM" id="CLU_041215_0_0_1"/>
<evidence type="ECO:0000259" key="12">
    <source>
        <dbReference type="PROSITE" id="PS51017"/>
    </source>
</evidence>
<dbReference type="InterPro" id="IPR011006">
    <property type="entry name" value="CheY-like_superfamily"/>
</dbReference>
<accession>M4EKU0</accession>
<evidence type="ECO:0000256" key="4">
    <source>
        <dbReference type="ARBA" id="ARBA00023015"/>
    </source>
</evidence>
<dbReference type="Proteomes" id="UP000011750">
    <property type="component" value="Chromosome A02"/>
</dbReference>
<dbReference type="AlphaFoldDB" id="M4EKU0"/>
<feature type="region of interest" description="Disordered" evidence="10">
    <location>
        <begin position="481"/>
        <end position="509"/>
    </location>
</feature>
<dbReference type="InParanoid" id="M4EKU0"/>
<keyword evidence="15" id="KW-1185">Reference proteome</keyword>
<evidence type="ECO:0000256" key="10">
    <source>
        <dbReference type="SAM" id="MobiDB-lite"/>
    </source>
</evidence>
<dbReference type="GO" id="GO:0009736">
    <property type="term" value="P:cytokinin-activated signaling pathway"/>
    <property type="evidence" value="ECO:0007669"/>
    <property type="project" value="InterPro"/>
</dbReference>
<dbReference type="Gene3D" id="3.40.50.2300">
    <property type="match status" value="1"/>
</dbReference>
<dbReference type="STRING" id="51351.M4EKU0"/>
<reference evidence="15" key="2">
    <citation type="journal article" date="2018" name="Hortic Res">
        <title>Improved Brassica rapa reference genome by single-molecule sequencing and chromosome conformation capture technologies.</title>
        <authorList>
            <person name="Zhang L."/>
            <person name="Cai X."/>
            <person name="Wu J."/>
            <person name="Liu M."/>
            <person name="Grob S."/>
            <person name="Cheng F."/>
            <person name="Liang J."/>
            <person name="Cai C."/>
            <person name="Liu Z."/>
            <person name="Liu B."/>
            <person name="Wang F."/>
            <person name="Li S."/>
            <person name="Liu F."/>
            <person name="Li X."/>
            <person name="Cheng L."/>
            <person name="Yang W."/>
            <person name="Li M.H."/>
            <person name="Grossniklaus U."/>
            <person name="Zheng H."/>
            <person name="Wang X."/>
        </authorList>
    </citation>
    <scope>NUCLEOTIDE SEQUENCE [LARGE SCALE GENOMIC DNA]</scope>
    <source>
        <strain evidence="15">cv. Chiifu-401-42</strain>
    </source>
</reference>
<dbReference type="PANTHER" id="PTHR43874:SF95">
    <property type="entry name" value="TWO-COMPONENT RESPONSE REGULATOR-LIKE APRR5"/>
    <property type="match status" value="1"/>
</dbReference>
<evidence type="ECO:0000256" key="8">
    <source>
        <dbReference type="PROSITE-ProRule" id="PRU00169"/>
    </source>
</evidence>
<protein>
    <submittedName>
        <fullName evidence="13 14">Uncharacterized protein</fullName>
    </submittedName>
</protein>
<feature type="domain" description="Response regulatory" evidence="11">
    <location>
        <begin position="55"/>
        <end position="173"/>
    </location>
</feature>
<name>M4EKU0_BRACM</name>
<dbReference type="CDD" id="cd17582">
    <property type="entry name" value="psREC_PRR"/>
    <property type="match status" value="1"/>
</dbReference>
<evidence type="ECO:0000313" key="16">
    <source>
        <dbReference type="Proteomes" id="UP000264353"/>
    </source>
</evidence>
<evidence type="ECO:0000256" key="3">
    <source>
        <dbReference type="ARBA" id="ARBA00023012"/>
    </source>
</evidence>
<keyword evidence="7 9" id="KW-0539">Nucleus</keyword>
<evidence type="ECO:0000313" key="14">
    <source>
        <dbReference type="EnsemblPlants" id="Bra029407.1-P"/>
    </source>
</evidence>
<dbReference type="Gramene" id="Bra029407.1">
    <property type="protein sequence ID" value="Bra029407.1-P"/>
    <property type="gene ID" value="Bra029407"/>
</dbReference>
<dbReference type="Proteomes" id="UP000264353">
    <property type="component" value="Chromosome A2"/>
</dbReference>
<dbReference type="GO" id="GO:0005634">
    <property type="term" value="C:nucleus"/>
    <property type="evidence" value="ECO:0007669"/>
    <property type="project" value="UniProtKB-SubCell"/>
</dbReference>
<dbReference type="KEGG" id="brp:103854859"/>
<feature type="compositionally biased region" description="Polar residues" evidence="10">
    <location>
        <begin position="495"/>
        <end position="509"/>
    </location>
</feature>
<evidence type="ECO:0000313" key="13">
    <source>
        <dbReference type="EMBL" id="RID76721.1"/>
    </source>
</evidence>
<sequence>MQEMSDEVVEVTVVDKASEADGGKPTRRRMRRKDAAEGGDGLMKWERFLPKISLRVLLVEADDSTRQIISALLRKCSYRVAAVADGLKAWEMLKGNPQSVDLILTEVDLPSISGYALLTLIMEHDICKNIPLIMMSTQDSVNTVYKCMLKGASDYLVKPLRRNELRNLWQHVWRRRQNAPGSFPLDESVGHEKPDGASANNSTSNQENAFERDQRPVIGNGGDDQSSCSRPEMQGESADVEDSTKEAIDFMGASFRRNTQRNREESVARYESLIELDLSLRRPNTCENQSSGEKPSLHPSSASAFTRYVHRPQYSASPLVLDQRKNVAASEDDNINQYNSSEPPPNAPRRNEVSFNNRADSSQMNSWPGQGSYPTPVPINSIQFNTAAMAPASLSPSPSSVSPHEYSSMFHPFNGSMDAEERRHISSTTEHSAIDNHCSANSSSVGRTQQSLQREAALNKFRMKRKDRCFDKKVRYESRKKLAEQRPRIKGQFVRQVQSTETSTQEAPQ</sequence>
<comment type="similarity">
    <text evidence="2">Belongs to the ARR-like family.</text>
</comment>
<keyword evidence="5" id="KW-0090">Biological rhythms</keyword>
<dbReference type="PROSITE" id="PS50110">
    <property type="entry name" value="RESPONSE_REGULATORY"/>
    <property type="match status" value="1"/>
</dbReference>
<dbReference type="InterPro" id="IPR001789">
    <property type="entry name" value="Sig_transdc_resp-reg_receiver"/>
</dbReference>
<evidence type="ECO:0000256" key="5">
    <source>
        <dbReference type="ARBA" id="ARBA00023108"/>
    </source>
</evidence>
<dbReference type="GO" id="GO:0048511">
    <property type="term" value="P:rhythmic process"/>
    <property type="evidence" value="ECO:0007669"/>
    <property type="project" value="UniProtKB-KW"/>
</dbReference>
<dbReference type="SUPFAM" id="SSF52172">
    <property type="entry name" value="CheY-like"/>
    <property type="match status" value="1"/>
</dbReference>
<dbReference type="PROSITE" id="PS51017">
    <property type="entry name" value="CCT"/>
    <property type="match status" value="1"/>
</dbReference>
<dbReference type="OrthoDB" id="60033at2759"/>
<dbReference type="Pfam" id="PF06203">
    <property type="entry name" value="CCT"/>
    <property type="match status" value="1"/>
</dbReference>
<dbReference type="eggNOG" id="KOG1601">
    <property type="taxonomic scope" value="Eukaryota"/>
</dbReference>
<dbReference type="OMA" id="SNQENAF"/>
<evidence type="ECO:0000256" key="6">
    <source>
        <dbReference type="ARBA" id="ARBA00023163"/>
    </source>
</evidence>
<dbReference type="SMART" id="SM00448">
    <property type="entry name" value="REC"/>
    <property type="match status" value="1"/>
</dbReference>
<keyword evidence="4" id="KW-0805">Transcription regulation</keyword>
<dbReference type="EMBL" id="CM010629">
    <property type="protein sequence ID" value="RID76721.1"/>
    <property type="molecule type" value="Genomic_DNA"/>
</dbReference>
<dbReference type="Pfam" id="PF00072">
    <property type="entry name" value="Response_reg"/>
    <property type="match status" value="1"/>
</dbReference>
<reference evidence="14" key="4">
    <citation type="submission" date="2023-03" db="UniProtKB">
        <authorList>
            <consortium name="EnsemblPlants"/>
        </authorList>
    </citation>
    <scope>IDENTIFICATION</scope>
    <source>
        <strain evidence="14">cv. Chiifu-401-42</strain>
    </source>
</reference>
<accession>A0A398AFZ3</accession>